<dbReference type="Pfam" id="PF06965">
    <property type="entry name" value="Na_H_antiport_1"/>
    <property type="match status" value="1"/>
</dbReference>
<feature type="transmembrane region" description="Helical" evidence="11">
    <location>
        <begin position="314"/>
        <end position="335"/>
    </location>
</feature>
<dbReference type="InterPro" id="IPR023171">
    <property type="entry name" value="Na/H_antiporter_dom_sf"/>
</dbReference>
<evidence type="ECO:0000256" key="1">
    <source>
        <dbReference type="ARBA" id="ARBA00004429"/>
    </source>
</evidence>
<dbReference type="EMBL" id="JADOUF010000001">
    <property type="protein sequence ID" value="MBG6139329.1"/>
    <property type="molecule type" value="Genomic_DNA"/>
</dbReference>
<comment type="function">
    <text evidence="11">Na(+)/H(+) antiporter that extrudes sodium in exchange for external protons.</text>
</comment>
<keyword evidence="2 11" id="KW-0813">Transport</keyword>
<feature type="transmembrane region" description="Helical" evidence="11">
    <location>
        <begin position="281"/>
        <end position="302"/>
    </location>
</feature>
<evidence type="ECO:0000256" key="9">
    <source>
        <dbReference type="ARBA" id="ARBA00023136"/>
    </source>
</evidence>
<evidence type="ECO:0000256" key="11">
    <source>
        <dbReference type="HAMAP-Rule" id="MF_01844"/>
    </source>
</evidence>
<organism evidence="12 13">
    <name type="scientific">Longispora fulva</name>
    <dbReference type="NCBI Taxonomy" id="619741"/>
    <lineage>
        <taxon>Bacteria</taxon>
        <taxon>Bacillati</taxon>
        <taxon>Actinomycetota</taxon>
        <taxon>Actinomycetes</taxon>
        <taxon>Micromonosporales</taxon>
        <taxon>Micromonosporaceae</taxon>
        <taxon>Longispora</taxon>
    </lineage>
</organism>
<evidence type="ECO:0000256" key="5">
    <source>
        <dbReference type="ARBA" id="ARBA00022692"/>
    </source>
</evidence>
<dbReference type="PANTHER" id="PTHR30341:SF0">
    <property type="entry name" value="NA(+)_H(+) ANTIPORTER NHAA"/>
    <property type="match status" value="1"/>
</dbReference>
<keyword evidence="3 11" id="KW-0050">Antiport</keyword>
<evidence type="ECO:0000256" key="7">
    <source>
        <dbReference type="ARBA" id="ARBA00023053"/>
    </source>
</evidence>
<dbReference type="AlphaFoldDB" id="A0A8J7GHM6"/>
<dbReference type="HAMAP" id="MF_01844">
    <property type="entry name" value="NhaA"/>
    <property type="match status" value="1"/>
</dbReference>
<evidence type="ECO:0000256" key="8">
    <source>
        <dbReference type="ARBA" id="ARBA00023065"/>
    </source>
</evidence>
<sequence length="416" mass="44154">MSRPARETRNPKVKRARRRLHKRARSAAGTVVRYLRIETIGGMLLLAATVLALLMANTPLSDFYFRLREAQFGLDMFHLKLPLESWAKDGLLTLFFVVAGLELKRELVVGELREPRRALFPVFAAIGGMLTPAAVALAVGWGADGALNAWAIPVATDIAFALAVLAVTASTLPASLRVFLLSLAVVDDLGAILIIAVVYTASLSWTWLLAGIAVLVVYGVLQQLRFKGVYLYVALGVAAWAFIHASGVHATIAGVAVGLLTRVKPDKGEAHTPAETLEHKLQPFSAGVCVPVFAFFAAGVALDGGAIRAFLGDRVAWAVVAGLVVGKTIGVLGGASLAVRLRLARLPEELSWWDLAAVAVLAGCGFTVSLLIAELAFVGDPQAERMKAAVLLGSLLSATVAALLLRRRTKRFVSAA</sequence>
<feature type="transmembrane region" description="Helical" evidence="11">
    <location>
        <begin position="228"/>
        <end position="261"/>
    </location>
</feature>
<reference evidence="12" key="1">
    <citation type="submission" date="2020-11" db="EMBL/GenBank/DDBJ databases">
        <title>Sequencing the genomes of 1000 actinobacteria strains.</title>
        <authorList>
            <person name="Klenk H.-P."/>
        </authorList>
    </citation>
    <scope>NUCLEOTIDE SEQUENCE</scope>
    <source>
        <strain evidence="12">DSM 45356</strain>
    </source>
</reference>
<protein>
    <recommendedName>
        <fullName evidence="11">Na(+)/H(+) antiporter NhaA</fullName>
    </recommendedName>
    <alternativeName>
        <fullName evidence="11">Sodium/proton antiporter NhaA</fullName>
    </alternativeName>
</protein>
<comment type="caution">
    <text evidence="12">The sequence shown here is derived from an EMBL/GenBank/DDBJ whole genome shotgun (WGS) entry which is preliminary data.</text>
</comment>
<keyword evidence="9 11" id="KW-0472">Membrane</keyword>
<evidence type="ECO:0000256" key="10">
    <source>
        <dbReference type="ARBA" id="ARBA00023201"/>
    </source>
</evidence>
<evidence type="ECO:0000256" key="6">
    <source>
        <dbReference type="ARBA" id="ARBA00022989"/>
    </source>
</evidence>
<dbReference type="Proteomes" id="UP000622552">
    <property type="component" value="Unassembled WGS sequence"/>
</dbReference>
<keyword evidence="10 11" id="KW-0739">Sodium transport</keyword>
<feature type="transmembrane region" description="Helical" evidence="11">
    <location>
        <begin position="149"/>
        <end position="167"/>
    </location>
</feature>
<keyword evidence="8 11" id="KW-0406">Ion transport</keyword>
<dbReference type="GO" id="GO:0005886">
    <property type="term" value="C:plasma membrane"/>
    <property type="evidence" value="ECO:0007669"/>
    <property type="project" value="UniProtKB-SubCell"/>
</dbReference>
<dbReference type="InterPro" id="IPR004670">
    <property type="entry name" value="NhaA"/>
</dbReference>
<comment type="catalytic activity">
    <reaction evidence="11">
        <text>Na(+)(in) + 2 H(+)(out) = Na(+)(out) + 2 H(+)(in)</text>
        <dbReference type="Rhea" id="RHEA:29251"/>
        <dbReference type="ChEBI" id="CHEBI:15378"/>
        <dbReference type="ChEBI" id="CHEBI:29101"/>
    </reaction>
</comment>
<feature type="transmembrane region" description="Helical" evidence="11">
    <location>
        <begin position="205"/>
        <end position="221"/>
    </location>
</feature>
<keyword evidence="13" id="KW-1185">Reference proteome</keyword>
<feature type="transmembrane region" description="Helical" evidence="11">
    <location>
        <begin position="355"/>
        <end position="376"/>
    </location>
</feature>
<comment type="similarity">
    <text evidence="11">Belongs to the NhaA Na(+)/H(+) (TC 2.A.33) antiporter family.</text>
</comment>
<evidence type="ECO:0000313" key="13">
    <source>
        <dbReference type="Proteomes" id="UP000622552"/>
    </source>
</evidence>
<feature type="transmembrane region" description="Helical" evidence="11">
    <location>
        <begin position="388"/>
        <end position="405"/>
    </location>
</feature>
<dbReference type="GO" id="GO:0015385">
    <property type="term" value="F:sodium:proton antiporter activity"/>
    <property type="evidence" value="ECO:0007669"/>
    <property type="project" value="UniProtKB-UniRule"/>
</dbReference>
<evidence type="ECO:0000313" key="12">
    <source>
        <dbReference type="EMBL" id="MBG6139329.1"/>
    </source>
</evidence>
<feature type="transmembrane region" description="Helical" evidence="11">
    <location>
        <begin position="122"/>
        <end position="143"/>
    </location>
</feature>
<dbReference type="GO" id="GO:0006885">
    <property type="term" value="P:regulation of pH"/>
    <property type="evidence" value="ECO:0007669"/>
    <property type="project" value="UniProtKB-UniRule"/>
</dbReference>
<keyword evidence="6 11" id="KW-1133">Transmembrane helix</keyword>
<dbReference type="NCBIfam" id="TIGR00773">
    <property type="entry name" value="NhaA"/>
    <property type="match status" value="1"/>
</dbReference>
<gene>
    <name evidence="11" type="primary">nhaA</name>
    <name evidence="12" type="ORF">IW245_005523</name>
</gene>
<name>A0A8J7GHM6_9ACTN</name>
<keyword evidence="7 11" id="KW-0915">Sodium</keyword>
<evidence type="ECO:0000256" key="4">
    <source>
        <dbReference type="ARBA" id="ARBA00022475"/>
    </source>
</evidence>
<proteinExistence type="inferred from homology"/>
<dbReference type="RefSeq" id="WP_197005998.1">
    <property type="nucleotide sequence ID" value="NZ_BONS01000012.1"/>
</dbReference>
<comment type="subcellular location">
    <subcellularLocation>
        <location evidence="1">Cell inner membrane</location>
        <topology evidence="1">Multi-pass membrane protein</topology>
    </subcellularLocation>
    <subcellularLocation>
        <location evidence="11">Cell membrane</location>
        <topology evidence="11">Multi-pass membrane protein</topology>
    </subcellularLocation>
</comment>
<dbReference type="PANTHER" id="PTHR30341">
    <property type="entry name" value="SODIUM ION/PROTON ANTIPORTER NHAA-RELATED"/>
    <property type="match status" value="1"/>
</dbReference>
<feature type="transmembrane region" description="Helical" evidence="11">
    <location>
        <begin position="179"/>
        <end position="199"/>
    </location>
</feature>
<keyword evidence="4 11" id="KW-1003">Cell membrane</keyword>
<dbReference type="Gene3D" id="1.20.1530.10">
    <property type="entry name" value="Na+/H+ antiporter like domain"/>
    <property type="match status" value="1"/>
</dbReference>
<evidence type="ECO:0000256" key="2">
    <source>
        <dbReference type="ARBA" id="ARBA00022448"/>
    </source>
</evidence>
<keyword evidence="5 11" id="KW-0812">Transmembrane</keyword>
<evidence type="ECO:0000256" key="3">
    <source>
        <dbReference type="ARBA" id="ARBA00022449"/>
    </source>
</evidence>
<accession>A0A8J7GHM6</accession>